<keyword evidence="3" id="KW-1185">Reference proteome</keyword>
<feature type="transmembrane region" description="Helical" evidence="1">
    <location>
        <begin position="100"/>
        <end position="122"/>
    </location>
</feature>
<feature type="transmembrane region" description="Helical" evidence="1">
    <location>
        <begin position="164"/>
        <end position="189"/>
    </location>
</feature>
<accession>M1E5Z6</accession>
<protein>
    <recommendedName>
        <fullName evidence="4">DUF2232 domain-containing protein</fullName>
    </recommendedName>
</protein>
<feature type="transmembrane region" description="Helical" evidence="1">
    <location>
        <begin position="210"/>
        <end position="228"/>
    </location>
</feature>
<feature type="transmembrane region" description="Helical" evidence="1">
    <location>
        <begin position="75"/>
        <end position="93"/>
    </location>
</feature>
<organism evidence="2 3">
    <name type="scientific">Thermodesulfobium narugense DSM 14796</name>
    <dbReference type="NCBI Taxonomy" id="747365"/>
    <lineage>
        <taxon>Bacteria</taxon>
        <taxon>Pseudomonadati</taxon>
        <taxon>Thermodesulfobiota</taxon>
        <taxon>Thermodesulfobiia</taxon>
        <taxon>Thermodesulfobiales</taxon>
        <taxon>Thermodesulfobiaceae</taxon>
        <taxon>Thermodesulfobium</taxon>
    </lineage>
</organism>
<evidence type="ECO:0000313" key="3">
    <source>
        <dbReference type="Proteomes" id="UP000011765"/>
    </source>
</evidence>
<dbReference type="eggNOG" id="COG4241">
    <property type="taxonomic scope" value="Bacteria"/>
</dbReference>
<dbReference type="KEGG" id="tnr:Thena_0270"/>
<dbReference type="Proteomes" id="UP000011765">
    <property type="component" value="Chromosome"/>
</dbReference>
<feature type="transmembrane region" description="Helical" evidence="1">
    <location>
        <begin position="51"/>
        <end position="69"/>
    </location>
</feature>
<reference evidence="2 3" key="1">
    <citation type="submission" date="2011-04" db="EMBL/GenBank/DDBJ databases">
        <title>The complete genome of Thermodesulfobium narugense DSM 14796.</title>
        <authorList>
            <consortium name="US DOE Joint Genome Institute (JGI-PGF)"/>
            <person name="Lucas S."/>
            <person name="Han J."/>
            <person name="Lapidus A."/>
            <person name="Bruce D."/>
            <person name="Goodwin L."/>
            <person name="Pitluck S."/>
            <person name="Peters L."/>
            <person name="Kyrpides N."/>
            <person name="Mavromatis K."/>
            <person name="Pagani I."/>
            <person name="Ivanova N."/>
            <person name="Ovchinnikova G."/>
            <person name="Zhang X."/>
            <person name="Saunders L."/>
            <person name="Detter J.C."/>
            <person name="Tapia R."/>
            <person name="Han C."/>
            <person name="Land M."/>
            <person name="Hauser L."/>
            <person name="Markowitz V."/>
            <person name="Cheng J.-F."/>
            <person name="Hugenholtz P."/>
            <person name="Woyke T."/>
            <person name="Wu D."/>
            <person name="Spring S."/>
            <person name="Schroeder M."/>
            <person name="Brambilla E."/>
            <person name="Klenk H.-P."/>
            <person name="Eisen J.A."/>
        </authorList>
    </citation>
    <scope>NUCLEOTIDE SEQUENCE [LARGE SCALE GENOMIC DNA]</scope>
    <source>
        <strain evidence="2 3">DSM 14796</strain>
    </source>
</reference>
<keyword evidence="1" id="KW-0812">Transmembrane</keyword>
<dbReference type="PANTHER" id="PTHR41324">
    <property type="entry name" value="MEMBRANE PROTEIN-RELATED"/>
    <property type="match status" value="1"/>
</dbReference>
<dbReference type="AlphaFoldDB" id="M1E5Z6"/>
<feature type="transmembrane region" description="Helical" evidence="1">
    <location>
        <begin position="272"/>
        <end position="297"/>
    </location>
</feature>
<dbReference type="EMBL" id="CP002690">
    <property type="protein sequence ID" value="AEE13918.1"/>
    <property type="molecule type" value="Genomic_DNA"/>
</dbReference>
<dbReference type="RefSeq" id="WP_013755648.1">
    <property type="nucleotide sequence ID" value="NC_015499.1"/>
</dbReference>
<sequence>MFKKNFDAIEVLLASALVVFFVLFGVYVPTLGFLGLLLMAVPICTVTYRRGIFYGVSTLLLSGIFLAIFLPYIISIIFCAINFSLGIVMGLILKKEKPINVLLGTTAALSGLFALGVAFVILTGPKDLLNNLYTAFESYMISYYQGSSGVTTEEIKQFVKYLEIYLPSLVILLFFVWSIFQYRIVSYVLRYLYKIEVLQFGDFKDIRIPYELSLLFLTSLVASFLPISNEIKNAFLNVELILTFVYMFAGASVLFFILSKKLFFKNDIFTKVINLIVVLLFVIVPFLSFLLVFLGVFDSVFNIRKYFNSRFN</sequence>
<gene>
    <name evidence="2" type="ORF">Thena_0270</name>
</gene>
<feature type="transmembrane region" description="Helical" evidence="1">
    <location>
        <begin position="240"/>
        <end position="260"/>
    </location>
</feature>
<evidence type="ECO:0008006" key="4">
    <source>
        <dbReference type="Google" id="ProtNLM"/>
    </source>
</evidence>
<dbReference type="STRING" id="747365.Thena_0270"/>
<dbReference type="HOGENOM" id="CLU_891199_0_0_9"/>
<feature type="transmembrane region" description="Helical" evidence="1">
    <location>
        <begin position="12"/>
        <end position="39"/>
    </location>
</feature>
<dbReference type="InterPro" id="IPR018710">
    <property type="entry name" value="DUF2232"/>
</dbReference>
<dbReference type="Pfam" id="PF09991">
    <property type="entry name" value="DUF2232"/>
    <property type="match status" value="1"/>
</dbReference>
<dbReference type="OrthoDB" id="1938242at2"/>
<evidence type="ECO:0000313" key="2">
    <source>
        <dbReference type="EMBL" id="AEE13918.1"/>
    </source>
</evidence>
<evidence type="ECO:0000256" key="1">
    <source>
        <dbReference type="SAM" id="Phobius"/>
    </source>
</evidence>
<dbReference type="PANTHER" id="PTHR41324:SF1">
    <property type="entry name" value="DUF2232 DOMAIN-CONTAINING PROTEIN"/>
    <property type="match status" value="1"/>
</dbReference>
<proteinExistence type="predicted"/>
<keyword evidence="1" id="KW-1133">Transmembrane helix</keyword>
<keyword evidence="1" id="KW-0472">Membrane</keyword>
<name>M1E5Z6_9BACT</name>